<reference evidence="3 4" key="1">
    <citation type="submission" date="2020-11" db="EMBL/GenBank/DDBJ databases">
        <title>Description of Pontivivens ytuae sp. nov. isolated from deep sea sediment of Mariana Trench.</title>
        <authorList>
            <person name="Wang Z."/>
            <person name="Sun Q.-L."/>
            <person name="Xu X.-D."/>
            <person name="Tang Y.-Z."/>
            <person name="Zhang J."/>
        </authorList>
    </citation>
    <scope>NUCLEOTIDE SEQUENCE [LARGE SCALE GENOMIC DNA]</scope>
    <source>
        <strain evidence="3 4">MT2928</strain>
    </source>
</reference>
<dbReference type="GO" id="GO:0005509">
    <property type="term" value="F:calcium ion binding"/>
    <property type="evidence" value="ECO:0007669"/>
    <property type="project" value="InterPro"/>
</dbReference>
<dbReference type="GO" id="GO:0005576">
    <property type="term" value="C:extracellular region"/>
    <property type="evidence" value="ECO:0007669"/>
    <property type="project" value="UniProtKB-SubCell"/>
</dbReference>
<dbReference type="Proteomes" id="UP000594800">
    <property type="component" value="Chromosome"/>
</dbReference>
<name>A0A7S9QDE2_9RHOB</name>
<accession>A0A7S9QDE2</accession>
<dbReference type="InterPro" id="IPR001343">
    <property type="entry name" value="Hemolysn_Ca-bd"/>
</dbReference>
<dbReference type="PRINTS" id="PR00313">
    <property type="entry name" value="CABNDNGRPT"/>
</dbReference>
<dbReference type="InterPro" id="IPR018511">
    <property type="entry name" value="Hemolysin-typ_Ca-bd_CS"/>
</dbReference>
<dbReference type="PANTHER" id="PTHR38340">
    <property type="entry name" value="S-LAYER PROTEIN"/>
    <property type="match status" value="1"/>
</dbReference>
<dbReference type="InterPro" id="IPR050557">
    <property type="entry name" value="RTX_toxin/Mannuronan_C5-epim"/>
</dbReference>
<dbReference type="Pfam" id="PF00353">
    <property type="entry name" value="HemolysinCabind"/>
    <property type="match status" value="6"/>
</dbReference>
<dbReference type="InterPro" id="IPR011049">
    <property type="entry name" value="Serralysin-like_metalloprot_C"/>
</dbReference>
<dbReference type="SUPFAM" id="SSF51120">
    <property type="entry name" value="beta-Roll"/>
    <property type="match status" value="3"/>
</dbReference>
<evidence type="ECO:0000256" key="2">
    <source>
        <dbReference type="ARBA" id="ARBA00022525"/>
    </source>
</evidence>
<dbReference type="PANTHER" id="PTHR38340:SF1">
    <property type="entry name" value="S-LAYER PROTEIN"/>
    <property type="match status" value="1"/>
</dbReference>
<protein>
    <submittedName>
        <fullName evidence="3">Calcium-binding protein</fullName>
    </submittedName>
</protein>
<gene>
    <name evidence="3" type="ORF">I0K15_03235</name>
</gene>
<organism evidence="3 4">
    <name type="scientific">Pontivivens ytuae</name>
    <dbReference type="NCBI Taxonomy" id="2789856"/>
    <lineage>
        <taxon>Bacteria</taxon>
        <taxon>Pseudomonadati</taxon>
        <taxon>Pseudomonadota</taxon>
        <taxon>Alphaproteobacteria</taxon>
        <taxon>Rhodobacterales</taxon>
        <taxon>Paracoccaceae</taxon>
        <taxon>Pontivivens</taxon>
    </lineage>
</organism>
<evidence type="ECO:0000313" key="4">
    <source>
        <dbReference type="Proteomes" id="UP000594800"/>
    </source>
</evidence>
<proteinExistence type="predicted"/>
<comment type="subcellular location">
    <subcellularLocation>
        <location evidence="1">Secreted</location>
    </subcellularLocation>
</comment>
<evidence type="ECO:0000313" key="3">
    <source>
        <dbReference type="EMBL" id="QPH54800.1"/>
    </source>
</evidence>
<dbReference type="AlphaFoldDB" id="A0A7S9QDE2"/>
<dbReference type="EMBL" id="CP064942">
    <property type="protein sequence ID" value="QPH54800.1"/>
    <property type="molecule type" value="Genomic_DNA"/>
</dbReference>
<keyword evidence="2" id="KW-0964">Secreted</keyword>
<dbReference type="PROSITE" id="PS00330">
    <property type="entry name" value="HEMOLYSIN_CALCIUM"/>
    <property type="match status" value="2"/>
</dbReference>
<dbReference type="KEGG" id="poz:I0K15_03235"/>
<sequence>MPTNLDGTAGDDVLIGTGAQELIRGFGGNDLISGGRGLDTLDGGSGTDTVSYAYTSADMDIDLTAELATFFNGNTEEILNFENVIGSGGDNLITGDDGRNDIQGGAGDDTISGGLGRDTMDGGDGIDTIDFSYTSADVDLDLAAGLATFFNGVTEAMTNFENAVGTSGDNLITGTDGANILDGNGGNDTLDGGAGNDTLIGSEDGFTAYEGGAGTDTIDFSASTSDLIVRLVPDADDDVDGGEDSSGVFVRFESGLTQTGSIRNVENVLTGSGNDYIYTGVRYDGDRENYEGSYVDTGAGDDFIDIEIGGNDTVIAGDGDDYVSNYDSSHANGLGDSDVVFGGAGDDDVFLAYGNNSAFGESGNDTLEGIEDDYYGGADVFDGGAGDDLLFGGTGDDLLTGGSGSDTFEFRFHYDYNGKDTVTDFTQGEDLLVIDVDDENDIEITQDDGSTIITDGENSVTLVGFTGTLTADDLSFV</sequence>
<dbReference type="RefSeq" id="WP_196104002.1">
    <property type="nucleotide sequence ID" value="NZ_CP064942.1"/>
</dbReference>
<keyword evidence="4" id="KW-1185">Reference proteome</keyword>
<dbReference type="Gene3D" id="2.150.10.10">
    <property type="entry name" value="Serralysin-like metalloprotease, C-terminal"/>
    <property type="match status" value="4"/>
</dbReference>
<evidence type="ECO:0000256" key="1">
    <source>
        <dbReference type="ARBA" id="ARBA00004613"/>
    </source>
</evidence>